<dbReference type="GO" id="GO:0016787">
    <property type="term" value="F:hydrolase activity"/>
    <property type="evidence" value="ECO:0007669"/>
    <property type="project" value="UniProtKB-KW"/>
</dbReference>
<name>A0A518G4I8_9BACT</name>
<dbReference type="EMBL" id="CP036298">
    <property type="protein sequence ID" value="QDV23470.1"/>
    <property type="molecule type" value="Genomic_DNA"/>
</dbReference>
<protein>
    <recommendedName>
        <fullName evidence="6">Endonuclease/Exonuclease/phosphatase family protein</fullName>
    </recommendedName>
</protein>
<evidence type="ECO:0000256" key="1">
    <source>
        <dbReference type="ARBA" id="ARBA00022722"/>
    </source>
</evidence>
<evidence type="ECO:0000256" key="2">
    <source>
        <dbReference type="ARBA" id="ARBA00022801"/>
    </source>
</evidence>
<dbReference type="PANTHER" id="PTHR11371">
    <property type="entry name" value="DEOXYRIBONUCLEASE"/>
    <property type="match status" value="1"/>
</dbReference>
<evidence type="ECO:0000313" key="5">
    <source>
        <dbReference type="Proteomes" id="UP000318017"/>
    </source>
</evidence>
<feature type="region of interest" description="Disordered" evidence="3">
    <location>
        <begin position="150"/>
        <end position="207"/>
    </location>
</feature>
<dbReference type="Proteomes" id="UP000318017">
    <property type="component" value="Chromosome"/>
</dbReference>
<keyword evidence="2" id="KW-0378">Hydrolase</keyword>
<accession>A0A518G4I8</accession>
<keyword evidence="5" id="KW-1185">Reference proteome</keyword>
<dbReference type="KEGG" id="ahel:Q31a_17690"/>
<dbReference type="AlphaFoldDB" id="A0A518G4I8"/>
<sequence length="484" mass="52264">MFPIKRRWPILTGIVAALTYAFNHYEIAGLEQLKFVARSQNSPLQLSQSSPAPLDIYGNPTYPSAANRPFDPTQYGVQTVPSAAAMGSPSASFSSNAQNQPWQGLLNAGEKFTLLAEQMQANSREQQQVGGAAGNLAISTPLAVSPSFVNVQPHRSGLPPAPPNGSLPSTAFNPNLGSTNPPPASVPVGTAASADSSASSNASGSFQASAGTARRSIRVASFNLESLGPAKLAKPHVMQTLISILRQYDIVALQGVQSPRDDILPMVVERLNQSGGNFDYLIGPRVGRVAPHDQYAFIFDTASVETDRYRLYTVEDPDDLINFDPLVAWFRCKGEAVERAFTFSVVNVRIDPDFSSAEQAILPGLIQAIQVDGRNEDDWIMTGDFCGGMAALRLLDDGNIRFAIRDIPTEVTGSQMLDSIFFPALATLEFTGRAGAFDFLRKYNLSIEQASEISRHMPVWAEFSIREGAEPGRIAPPLNANQVY</sequence>
<dbReference type="GO" id="GO:0006308">
    <property type="term" value="P:DNA catabolic process"/>
    <property type="evidence" value="ECO:0007669"/>
    <property type="project" value="InterPro"/>
</dbReference>
<reference evidence="4 5" key="1">
    <citation type="submission" date="2019-02" db="EMBL/GenBank/DDBJ databases">
        <title>Deep-cultivation of Planctomycetes and their phenomic and genomic characterization uncovers novel biology.</title>
        <authorList>
            <person name="Wiegand S."/>
            <person name="Jogler M."/>
            <person name="Boedeker C."/>
            <person name="Pinto D."/>
            <person name="Vollmers J."/>
            <person name="Rivas-Marin E."/>
            <person name="Kohn T."/>
            <person name="Peeters S.H."/>
            <person name="Heuer A."/>
            <person name="Rast P."/>
            <person name="Oberbeckmann S."/>
            <person name="Bunk B."/>
            <person name="Jeske O."/>
            <person name="Meyerdierks A."/>
            <person name="Storesund J.E."/>
            <person name="Kallscheuer N."/>
            <person name="Luecker S."/>
            <person name="Lage O.M."/>
            <person name="Pohl T."/>
            <person name="Merkel B.J."/>
            <person name="Hornburger P."/>
            <person name="Mueller R.-W."/>
            <person name="Bruemmer F."/>
            <person name="Labrenz M."/>
            <person name="Spormann A.M."/>
            <person name="Op den Camp H."/>
            <person name="Overmann J."/>
            <person name="Amann R."/>
            <person name="Jetten M.S.M."/>
            <person name="Mascher T."/>
            <person name="Medema M.H."/>
            <person name="Devos D.P."/>
            <person name="Kaster A.-K."/>
            <person name="Ovreas L."/>
            <person name="Rohde M."/>
            <person name="Galperin M.Y."/>
            <person name="Jogler C."/>
        </authorList>
    </citation>
    <scope>NUCLEOTIDE SEQUENCE [LARGE SCALE GENOMIC DNA]</scope>
    <source>
        <strain evidence="4 5">Q31a</strain>
    </source>
</reference>
<feature type="compositionally biased region" description="Low complexity" evidence="3">
    <location>
        <begin position="191"/>
        <end position="207"/>
    </location>
</feature>
<organism evidence="4 5">
    <name type="scientific">Aureliella helgolandensis</name>
    <dbReference type="NCBI Taxonomy" id="2527968"/>
    <lineage>
        <taxon>Bacteria</taxon>
        <taxon>Pseudomonadati</taxon>
        <taxon>Planctomycetota</taxon>
        <taxon>Planctomycetia</taxon>
        <taxon>Pirellulales</taxon>
        <taxon>Pirellulaceae</taxon>
        <taxon>Aureliella</taxon>
    </lineage>
</organism>
<evidence type="ECO:0000313" key="4">
    <source>
        <dbReference type="EMBL" id="QDV23470.1"/>
    </source>
</evidence>
<feature type="compositionally biased region" description="Polar residues" evidence="3">
    <location>
        <begin position="166"/>
        <end position="179"/>
    </location>
</feature>
<gene>
    <name evidence="4" type="ORF">Q31a_17690</name>
</gene>
<dbReference type="SUPFAM" id="SSF56219">
    <property type="entry name" value="DNase I-like"/>
    <property type="match status" value="1"/>
</dbReference>
<dbReference type="GO" id="GO:0004536">
    <property type="term" value="F:DNA nuclease activity"/>
    <property type="evidence" value="ECO:0007669"/>
    <property type="project" value="InterPro"/>
</dbReference>
<dbReference type="InterPro" id="IPR016202">
    <property type="entry name" value="DNase_I"/>
</dbReference>
<dbReference type="PRINTS" id="PR00130">
    <property type="entry name" value="DNASEI"/>
</dbReference>
<dbReference type="InterPro" id="IPR036691">
    <property type="entry name" value="Endo/exonu/phosph_ase_sf"/>
</dbReference>
<dbReference type="Gene3D" id="3.60.10.10">
    <property type="entry name" value="Endonuclease/exonuclease/phosphatase"/>
    <property type="match status" value="1"/>
</dbReference>
<dbReference type="SMART" id="SM00476">
    <property type="entry name" value="DNaseIc"/>
    <property type="match status" value="1"/>
</dbReference>
<keyword evidence="1" id="KW-0540">Nuclease</keyword>
<evidence type="ECO:0000256" key="3">
    <source>
        <dbReference type="SAM" id="MobiDB-lite"/>
    </source>
</evidence>
<dbReference type="OrthoDB" id="5500612at2"/>
<dbReference type="PANTHER" id="PTHR11371:SF31">
    <property type="entry name" value="EXTRACELLULAR NUCLEASE"/>
    <property type="match status" value="1"/>
</dbReference>
<evidence type="ECO:0008006" key="6">
    <source>
        <dbReference type="Google" id="ProtNLM"/>
    </source>
</evidence>
<dbReference type="RefSeq" id="WP_145076435.1">
    <property type="nucleotide sequence ID" value="NZ_CP036298.1"/>
</dbReference>
<proteinExistence type="predicted"/>